<dbReference type="Gene3D" id="3.40.50.10810">
    <property type="entry name" value="Tandem AAA-ATPase domain"/>
    <property type="match status" value="1"/>
</dbReference>
<sequence length="1055" mass="118002">MQPPPQFQFSSFDPRALLNPQPPLNPQTKRPAQDPASDIRGSDSPATSASAGQYSLVERLHNVQGRTASPAKRPRIDDGTENKPAINHHPSGSGSALNLNGSKQATPAPTPSLAPQAQASAIDLTMSDEEDDVKVMKDNSNQVICIGRPRHLYIQSHMVPFPDPKKYGGNHGHRGRIKVTFRRAAAGAQTNIIMVVDPTGKEFGRIDNISAQYIAPLMDGAKTSGLMWMAWTEPRNRNQDDGPPGNFSSALIGLQMQLYCPRKQATHIGKYLSNKKVVLLDPLWDLARYDYFNPQSHAAFSRNDAAQPNFEAPARYASGAVGANYVLRSVDEIRSDVQGMFDTMINSEEVPTREPSQLVVTKLYKHQKQALWFMCNKEQDLQGEESKQQNSLWRPKYRNTGVRYWVHVITGEEVASKPSSCRGGILADEMGLGKTLSILSLVADDSCLEAAHLFSQMAPAPKGPGQLIQPTTNSRATLLVCPLSTMYNWKSQLEVHFPQGRGLKWINYHGKSRTNYSAKQLADHDLIITTYHMIQADFQSKTAPLPHVQWFRIVLDEAHTIRNANTKQSIAACSLPAQRRWAVTGTPVQNRLEDLGALFKFLHLHPFDTSAGFNHHILTPFKNADPEVVPKLQLLVSSVTLRRVKKNVLDVEIPKRVDSIVRLPFSTDERLLHDWFEADSQRKVQAVTAGDKLGGNSYARILTAITNLRLICAHGRDLLSDEALKMTDGMTYENPVELDDDGEPSGPELSRAQAYDMLDLMDSMDTSTCQYCKENLLEACDSDDEEEAAAASDTLGYMTPCYQVVCAKHAPKLQGDLMNSLQADGHSVCPFCSTRIRPHPFQLSKEDFNTYLEERDRNRRNPKLAKKMNGYTGPSTKTKALLEDLHAHKAWSEDHPDEPPIKSVVFSTWTTHLDLIQLALENERFKYVRLDGRMPREARNRSLTTFDHDNSVHIILVSIGAGGLGLNLTKANKAFVMEPQFNPAAEAQAVDRVHRLGQTREVDIKRFIMENSFEEKMLELQRKKKALADLTMAREKGTKEQAARQRLEDLRSLFK</sequence>
<dbReference type="CDD" id="cd18008">
    <property type="entry name" value="DEXDc_SHPRH-like"/>
    <property type="match status" value="1"/>
</dbReference>
<evidence type="ECO:0000313" key="8">
    <source>
        <dbReference type="Proteomes" id="UP000799753"/>
    </source>
</evidence>
<evidence type="ECO:0000256" key="1">
    <source>
        <dbReference type="ARBA" id="ARBA00022741"/>
    </source>
</evidence>
<dbReference type="Pfam" id="PF00176">
    <property type="entry name" value="SNF2-rel_dom"/>
    <property type="match status" value="1"/>
</dbReference>
<dbReference type="PANTHER" id="PTHR45626:SF16">
    <property type="entry name" value="ATP-DEPENDENT HELICASE ULS1"/>
    <property type="match status" value="1"/>
</dbReference>
<evidence type="ECO:0000256" key="2">
    <source>
        <dbReference type="ARBA" id="ARBA00022801"/>
    </source>
</evidence>
<dbReference type="SMART" id="SM00487">
    <property type="entry name" value="DEXDc"/>
    <property type="match status" value="1"/>
</dbReference>
<dbReference type="GO" id="GO:0005634">
    <property type="term" value="C:nucleus"/>
    <property type="evidence" value="ECO:0007669"/>
    <property type="project" value="TreeGrafter"/>
</dbReference>
<feature type="region of interest" description="Disordered" evidence="4">
    <location>
        <begin position="1"/>
        <end position="118"/>
    </location>
</feature>
<dbReference type="SUPFAM" id="SSF52540">
    <property type="entry name" value="P-loop containing nucleoside triphosphate hydrolases"/>
    <property type="match status" value="2"/>
</dbReference>
<keyword evidence="3" id="KW-0067">ATP-binding</keyword>
<feature type="compositionally biased region" description="Polar residues" evidence="4">
    <location>
        <begin position="103"/>
        <end position="118"/>
    </location>
</feature>
<feature type="compositionally biased region" description="Polar residues" evidence="4">
    <location>
        <begin position="44"/>
        <end position="53"/>
    </location>
</feature>
<dbReference type="GO" id="GO:0016787">
    <property type="term" value="F:hydrolase activity"/>
    <property type="evidence" value="ECO:0007669"/>
    <property type="project" value="UniProtKB-KW"/>
</dbReference>
<dbReference type="Proteomes" id="UP000799753">
    <property type="component" value="Unassembled WGS sequence"/>
</dbReference>
<evidence type="ECO:0000259" key="5">
    <source>
        <dbReference type="PROSITE" id="PS51192"/>
    </source>
</evidence>
<dbReference type="GO" id="GO:0005524">
    <property type="term" value="F:ATP binding"/>
    <property type="evidence" value="ECO:0007669"/>
    <property type="project" value="UniProtKB-KW"/>
</dbReference>
<feature type="domain" description="Helicase C-terminal" evidence="6">
    <location>
        <begin position="877"/>
        <end position="1038"/>
    </location>
</feature>
<dbReference type="GO" id="GO:0000724">
    <property type="term" value="P:double-strand break repair via homologous recombination"/>
    <property type="evidence" value="ECO:0007669"/>
    <property type="project" value="TreeGrafter"/>
</dbReference>
<organism evidence="7 8">
    <name type="scientific">Massarina eburnea CBS 473.64</name>
    <dbReference type="NCBI Taxonomy" id="1395130"/>
    <lineage>
        <taxon>Eukaryota</taxon>
        <taxon>Fungi</taxon>
        <taxon>Dikarya</taxon>
        <taxon>Ascomycota</taxon>
        <taxon>Pezizomycotina</taxon>
        <taxon>Dothideomycetes</taxon>
        <taxon>Pleosporomycetidae</taxon>
        <taxon>Pleosporales</taxon>
        <taxon>Massarineae</taxon>
        <taxon>Massarinaceae</taxon>
        <taxon>Massarina</taxon>
    </lineage>
</organism>
<dbReference type="InterPro" id="IPR038718">
    <property type="entry name" value="SNF2-like_sf"/>
</dbReference>
<dbReference type="GO" id="GO:0005737">
    <property type="term" value="C:cytoplasm"/>
    <property type="evidence" value="ECO:0007669"/>
    <property type="project" value="TreeGrafter"/>
</dbReference>
<dbReference type="PROSITE" id="PS51192">
    <property type="entry name" value="HELICASE_ATP_BIND_1"/>
    <property type="match status" value="1"/>
</dbReference>
<keyword evidence="1" id="KW-0547">Nucleotide-binding</keyword>
<evidence type="ECO:0000256" key="4">
    <source>
        <dbReference type="SAM" id="MobiDB-lite"/>
    </source>
</evidence>
<dbReference type="InterPro" id="IPR000330">
    <property type="entry name" value="SNF2_N"/>
</dbReference>
<protein>
    <submittedName>
        <fullName evidence="7">DNA repair protein rad5</fullName>
    </submittedName>
</protein>
<dbReference type="InterPro" id="IPR001650">
    <property type="entry name" value="Helicase_C-like"/>
</dbReference>
<dbReference type="InterPro" id="IPR027417">
    <property type="entry name" value="P-loop_NTPase"/>
</dbReference>
<dbReference type="EMBL" id="MU006786">
    <property type="protein sequence ID" value="KAF2639682.1"/>
    <property type="molecule type" value="Genomic_DNA"/>
</dbReference>
<feature type="compositionally biased region" description="Low complexity" evidence="4">
    <location>
        <begin position="91"/>
        <end position="102"/>
    </location>
</feature>
<dbReference type="PANTHER" id="PTHR45626">
    <property type="entry name" value="TRANSCRIPTION TERMINATION FACTOR 2-RELATED"/>
    <property type="match status" value="1"/>
</dbReference>
<accession>A0A6A6RXF0</accession>
<dbReference type="Pfam" id="PF00271">
    <property type="entry name" value="Helicase_C"/>
    <property type="match status" value="1"/>
</dbReference>
<dbReference type="CDD" id="cd18793">
    <property type="entry name" value="SF2_C_SNF"/>
    <property type="match status" value="1"/>
</dbReference>
<dbReference type="SMART" id="SM00490">
    <property type="entry name" value="HELICc"/>
    <property type="match status" value="1"/>
</dbReference>
<dbReference type="PROSITE" id="PS51194">
    <property type="entry name" value="HELICASE_CTER"/>
    <property type="match status" value="1"/>
</dbReference>
<dbReference type="OrthoDB" id="448448at2759"/>
<gene>
    <name evidence="7" type="ORF">P280DRAFT_402185</name>
</gene>
<keyword evidence="2" id="KW-0378">Hydrolase</keyword>
<dbReference type="AlphaFoldDB" id="A0A6A6RXF0"/>
<evidence type="ECO:0000259" key="6">
    <source>
        <dbReference type="PROSITE" id="PS51194"/>
    </source>
</evidence>
<feature type="domain" description="Helicase ATP-binding" evidence="5">
    <location>
        <begin position="415"/>
        <end position="605"/>
    </location>
</feature>
<evidence type="ECO:0000313" key="7">
    <source>
        <dbReference type="EMBL" id="KAF2639682.1"/>
    </source>
</evidence>
<proteinExistence type="predicted"/>
<dbReference type="Gene3D" id="3.40.50.300">
    <property type="entry name" value="P-loop containing nucleotide triphosphate hydrolases"/>
    <property type="match status" value="1"/>
</dbReference>
<reference evidence="7" key="1">
    <citation type="journal article" date="2020" name="Stud. Mycol.">
        <title>101 Dothideomycetes genomes: a test case for predicting lifestyles and emergence of pathogens.</title>
        <authorList>
            <person name="Haridas S."/>
            <person name="Albert R."/>
            <person name="Binder M."/>
            <person name="Bloem J."/>
            <person name="Labutti K."/>
            <person name="Salamov A."/>
            <person name="Andreopoulos B."/>
            <person name="Baker S."/>
            <person name="Barry K."/>
            <person name="Bills G."/>
            <person name="Bluhm B."/>
            <person name="Cannon C."/>
            <person name="Castanera R."/>
            <person name="Culley D."/>
            <person name="Daum C."/>
            <person name="Ezra D."/>
            <person name="Gonzalez J."/>
            <person name="Henrissat B."/>
            <person name="Kuo A."/>
            <person name="Liang C."/>
            <person name="Lipzen A."/>
            <person name="Lutzoni F."/>
            <person name="Magnuson J."/>
            <person name="Mondo S."/>
            <person name="Nolan M."/>
            <person name="Ohm R."/>
            <person name="Pangilinan J."/>
            <person name="Park H.-J."/>
            <person name="Ramirez L."/>
            <person name="Alfaro M."/>
            <person name="Sun H."/>
            <person name="Tritt A."/>
            <person name="Yoshinaga Y."/>
            <person name="Zwiers L.-H."/>
            <person name="Turgeon B."/>
            <person name="Goodwin S."/>
            <person name="Spatafora J."/>
            <person name="Crous P."/>
            <person name="Grigoriev I."/>
        </authorList>
    </citation>
    <scope>NUCLEOTIDE SEQUENCE</scope>
    <source>
        <strain evidence="7">CBS 473.64</strain>
    </source>
</reference>
<name>A0A6A6RXF0_9PLEO</name>
<keyword evidence="8" id="KW-1185">Reference proteome</keyword>
<dbReference type="GO" id="GO:0008094">
    <property type="term" value="F:ATP-dependent activity, acting on DNA"/>
    <property type="evidence" value="ECO:0007669"/>
    <property type="project" value="TreeGrafter"/>
</dbReference>
<evidence type="ECO:0000256" key="3">
    <source>
        <dbReference type="ARBA" id="ARBA00022840"/>
    </source>
</evidence>
<dbReference type="InterPro" id="IPR014001">
    <property type="entry name" value="Helicase_ATP-bd"/>
</dbReference>
<dbReference type="InterPro" id="IPR050628">
    <property type="entry name" value="SNF2_RAD54_helicase_TF"/>
</dbReference>
<dbReference type="InterPro" id="IPR049730">
    <property type="entry name" value="SNF2/RAD54-like_C"/>
</dbReference>